<evidence type="ECO:0000313" key="3">
    <source>
        <dbReference type="Proteomes" id="UP000284706"/>
    </source>
</evidence>
<dbReference type="AlphaFoldDB" id="A0A409YVP1"/>
<evidence type="ECO:0000313" key="2">
    <source>
        <dbReference type="EMBL" id="PPR07038.1"/>
    </source>
</evidence>
<proteinExistence type="predicted"/>
<sequence length="99" mass="11068">MASAMQRSMSYRKPVPEYIPSPPSSPLHESDPVAQEPEKDLPPLPQNWREVVAAKIMQASSDTTHTSLSSSQNPLYVGIEKPYVVKHEAWLNSMQFCGQ</sequence>
<name>A0A409YVP1_9AGAR</name>
<feature type="region of interest" description="Disordered" evidence="1">
    <location>
        <begin position="1"/>
        <end position="48"/>
    </location>
</feature>
<dbReference type="EMBL" id="NHYE01000195">
    <property type="protein sequence ID" value="PPR07038.1"/>
    <property type="molecule type" value="Genomic_DNA"/>
</dbReference>
<organism evidence="2 3">
    <name type="scientific">Gymnopilus dilepis</name>
    <dbReference type="NCBI Taxonomy" id="231916"/>
    <lineage>
        <taxon>Eukaryota</taxon>
        <taxon>Fungi</taxon>
        <taxon>Dikarya</taxon>
        <taxon>Basidiomycota</taxon>
        <taxon>Agaricomycotina</taxon>
        <taxon>Agaricomycetes</taxon>
        <taxon>Agaricomycetidae</taxon>
        <taxon>Agaricales</taxon>
        <taxon>Agaricineae</taxon>
        <taxon>Hymenogastraceae</taxon>
        <taxon>Gymnopilus</taxon>
    </lineage>
</organism>
<dbReference type="Proteomes" id="UP000284706">
    <property type="component" value="Unassembled WGS sequence"/>
</dbReference>
<reference evidence="2 3" key="1">
    <citation type="journal article" date="2018" name="Evol. Lett.">
        <title>Horizontal gene cluster transfer increased hallucinogenic mushroom diversity.</title>
        <authorList>
            <person name="Reynolds H.T."/>
            <person name="Vijayakumar V."/>
            <person name="Gluck-Thaler E."/>
            <person name="Korotkin H.B."/>
            <person name="Matheny P.B."/>
            <person name="Slot J.C."/>
        </authorList>
    </citation>
    <scope>NUCLEOTIDE SEQUENCE [LARGE SCALE GENOMIC DNA]</scope>
    <source>
        <strain evidence="2 3">SRW20</strain>
    </source>
</reference>
<gene>
    <name evidence="2" type="ORF">CVT26_005239</name>
</gene>
<dbReference type="InParanoid" id="A0A409YVP1"/>
<evidence type="ECO:0000256" key="1">
    <source>
        <dbReference type="SAM" id="MobiDB-lite"/>
    </source>
</evidence>
<comment type="caution">
    <text evidence="2">The sequence shown here is derived from an EMBL/GenBank/DDBJ whole genome shotgun (WGS) entry which is preliminary data.</text>
</comment>
<protein>
    <submittedName>
        <fullName evidence="2">Uncharacterized protein</fullName>
    </submittedName>
</protein>
<feature type="compositionally biased region" description="Basic and acidic residues" evidence="1">
    <location>
        <begin position="28"/>
        <end position="41"/>
    </location>
</feature>
<dbReference type="OrthoDB" id="3062544at2759"/>
<accession>A0A409YVP1</accession>
<keyword evidence="3" id="KW-1185">Reference proteome</keyword>